<dbReference type="InterPro" id="IPR000504">
    <property type="entry name" value="RRM_dom"/>
</dbReference>
<evidence type="ECO:0000256" key="1">
    <source>
        <dbReference type="ARBA" id="ARBA00022884"/>
    </source>
</evidence>
<protein>
    <submittedName>
        <fullName evidence="6">Uncharacterized protein LOC105034075</fullName>
    </submittedName>
</protein>
<feature type="compositionally biased region" description="Acidic residues" evidence="3">
    <location>
        <begin position="119"/>
        <end position="143"/>
    </location>
</feature>
<feature type="domain" description="RRM" evidence="4">
    <location>
        <begin position="185"/>
        <end position="235"/>
    </location>
</feature>
<dbReference type="Gene3D" id="3.30.70.330">
    <property type="match status" value="1"/>
</dbReference>
<accession>A0A6I9QDS9</accession>
<dbReference type="SUPFAM" id="SSF54928">
    <property type="entry name" value="RNA-binding domain, RBD"/>
    <property type="match status" value="1"/>
</dbReference>
<keyword evidence="1 2" id="KW-0694">RNA-binding</keyword>
<dbReference type="GO" id="GO:0003723">
    <property type="term" value="F:RNA binding"/>
    <property type="evidence" value="ECO:0007669"/>
    <property type="project" value="UniProtKB-UniRule"/>
</dbReference>
<dbReference type="PANTHER" id="PTHR21245">
    <property type="entry name" value="HETEROGENEOUS NUCLEAR RIBONUCLEOPROTEIN"/>
    <property type="match status" value="1"/>
</dbReference>
<gene>
    <name evidence="6" type="primary">LOC105034075</name>
</gene>
<dbReference type="PROSITE" id="PS50102">
    <property type="entry name" value="RRM"/>
    <property type="match status" value="1"/>
</dbReference>
<keyword evidence="5" id="KW-1185">Reference proteome</keyword>
<dbReference type="AlphaFoldDB" id="A0A6I9QDS9"/>
<dbReference type="RefSeq" id="XP_010907401.1">
    <property type="nucleotide sequence ID" value="XM_010909099.1"/>
</dbReference>
<evidence type="ECO:0000256" key="2">
    <source>
        <dbReference type="PROSITE-ProRule" id="PRU00176"/>
    </source>
</evidence>
<dbReference type="Pfam" id="PF00076">
    <property type="entry name" value="RRM_1"/>
    <property type="match status" value="1"/>
</dbReference>
<sequence>MKSPPEKKVTGKTKSLLGGKAGAAAPKLEEVVEEPAPSEVMYATEEPLSKAEEDASKEEVKEDEEPKAEAVQYAKAKAILDAKAKAVTYAKARAVPDAKDESESNLVKNEEKEAAGDQLMEEEVEPEGFPEPGDEEFVGGEEEAASREREEIVVGEEEKEGAQAEEDEQIEISDMARKRKMKKEQEIFVGGLDRDAMQVDIKKAFEKIGKVVELWLNKDFVTNKNKGFAFVTFSN</sequence>
<organism evidence="5 6">
    <name type="scientific">Elaeis guineensis var. tenera</name>
    <name type="common">Oil palm</name>
    <dbReference type="NCBI Taxonomy" id="51953"/>
    <lineage>
        <taxon>Eukaryota</taxon>
        <taxon>Viridiplantae</taxon>
        <taxon>Streptophyta</taxon>
        <taxon>Embryophyta</taxon>
        <taxon>Tracheophyta</taxon>
        <taxon>Spermatophyta</taxon>
        <taxon>Magnoliopsida</taxon>
        <taxon>Liliopsida</taxon>
        <taxon>Arecaceae</taxon>
        <taxon>Arecoideae</taxon>
        <taxon>Cocoseae</taxon>
        <taxon>Elaeidinae</taxon>
        <taxon>Elaeis</taxon>
    </lineage>
</organism>
<evidence type="ECO:0000313" key="6">
    <source>
        <dbReference type="RefSeq" id="XP_010907401.1"/>
    </source>
</evidence>
<feature type="region of interest" description="Disordered" evidence="3">
    <location>
        <begin position="93"/>
        <end position="173"/>
    </location>
</feature>
<evidence type="ECO:0000259" key="4">
    <source>
        <dbReference type="PROSITE" id="PS50102"/>
    </source>
</evidence>
<dbReference type="InterPro" id="IPR012677">
    <property type="entry name" value="Nucleotide-bd_a/b_plait_sf"/>
</dbReference>
<feature type="compositionally biased region" description="Basic and acidic residues" evidence="3">
    <location>
        <begin position="47"/>
        <end position="60"/>
    </location>
</feature>
<reference evidence="6" key="1">
    <citation type="submission" date="2025-08" db="UniProtKB">
        <authorList>
            <consortium name="RefSeq"/>
        </authorList>
    </citation>
    <scope>IDENTIFICATION</scope>
</reference>
<dbReference type="InParanoid" id="A0A6I9QDS9"/>
<feature type="compositionally biased region" description="Basic and acidic residues" evidence="3">
    <location>
        <begin position="94"/>
        <end position="115"/>
    </location>
</feature>
<dbReference type="OrthoDB" id="3800936at2759"/>
<feature type="compositionally biased region" description="Acidic residues" evidence="3">
    <location>
        <begin position="153"/>
        <end position="171"/>
    </location>
</feature>
<feature type="region of interest" description="Disordered" evidence="3">
    <location>
        <begin position="1"/>
        <end position="68"/>
    </location>
</feature>
<dbReference type="Proteomes" id="UP000504607">
    <property type="component" value="Unplaced"/>
</dbReference>
<proteinExistence type="predicted"/>
<evidence type="ECO:0000313" key="5">
    <source>
        <dbReference type="Proteomes" id="UP000504607"/>
    </source>
</evidence>
<feature type="compositionally biased region" description="Low complexity" evidence="3">
    <location>
        <begin position="12"/>
        <end position="26"/>
    </location>
</feature>
<evidence type="ECO:0000256" key="3">
    <source>
        <dbReference type="SAM" id="MobiDB-lite"/>
    </source>
</evidence>
<name>A0A6I9QDS9_ELAGV</name>
<dbReference type="InterPro" id="IPR035979">
    <property type="entry name" value="RBD_domain_sf"/>
</dbReference>